<evidence type="ECO:0000256" key="3">
    <source>
        <dbReference type="ARBA" id="ARBA00023125"/>
    </source>
</evidence>
<dbReference type="Gene3D" id="3.40.190.10">
    <property type="entry name" value="Periplasmic binding protein-like II"/>
    <property type="match status" value="2"/>
</dbReference>
<dbReference type="InterPro" id="IPR005119">
    <property type="entry name" value="LysR_subst-bd"/>
</dbReference>
<dbReference type="Pfam" id="PF03466">
    <property type="entry name" value="LysR_substrate"/>
    <property type="match status" value="1"/>
</dbReference>
<reference evidence="6 7" key="1">
    <citation type="submission" date="2023-08" db="EMBL/GenBank/DDBJ databases">
        <title>Phytohabitans sansha sp. nov., isolated from marine sediment.</title>
        <authorList>
            <person name="Zhao Y."/>
            <person name="Yi K."/>
        </authorList>
    </citation>
    <scope>NUCLEOTIDE SEQUENCE [LARGE SCALE GENOMIC DNA]</scope>
    <source>
        <strain evidence="6 7">ZYX-F-186</strain>
    </source>
</reference>
<organism evidence="6 7">
    <name type="scientific">Phytohabitans maris</name>
    <dbReference type="NCBI Taxonomy" id="3071409"/>
    <lineage>
        <taxon>Bacteria</taxon>
        <taxon>Bacillati</taxon>
        <taxon>Actinomycetota</taxon>
        <taxon>Actinomycetes</taxon>
        <taxon>Micromonosporales</taxon>
        <taxon>Micromonosporaceae</taxon>
    </lineage>
</organism>
<sequence>MLNANRLALLDELARSGTVHAVGGALSYSPSTVSQQLKVLEQEVGVALVERVGRGLVLTREGRALAEHARDILARMEEAESDLARLRGTAAGTIRVAVFQTAALSVLPTALDLLASSHPKLRVVVSHIDPARALPALAAREHDIVLGEEYPGRPVARRAGITLVPLFEDPLVLVVSPGTRHESVGELIFARAWVMEPEGNDARQWAVAACRDLGVEPRVQYESPDLLVQVRLVETGHAIAVVPELLLRRERPRVDRLEFPGRPSRSVFTAHRAAADSSPAVTAVTEAFAQSALSR</sequence>
<keyword evidence="2" id="KW-0805">Transcription regulation</keyword>
<protein>
    <submittedName>
        <fullName evidence="6">LysR substrate-binding domain-containing protein</fullName>
    </submittedName>
</protein>
<accession>A0ABU0ZPP3</accession>
<dbReference type="RefSeq" id="WP_308716268.1">
    <property type="nucleotide sequence ID" value="NZ_JAVHUY010000036.1"/>
</dbReference>
<dbReference type="Gene3D" id="1.10.10.10">
    <property type="entry name" value="Winged helix-like DNA-binding domain superfamily/Winged helix DNA-binding domain"/>
    <property type="match status" value="1"/>
</dbReference>
<dbReference type="PANTHER" id="PTHR30346">
    <property type="entry name" value="TRANSCRIPTIONAL DUAL REGULATOR HCAR-RELATED"/>
    <property type="match status" value="1"/>
</dbReference>
<comment type="similarity">
    <text evidence="1">Belongs to the LysR transcriptional regulatory family.</text>
</comment>
<keyword evidence="7" id="KW-1185">Reference proteome</keyword>
<evidence type="ECO:0000256" key="2">
    <source>
        <dbReference type="ARBA" id="ARBA00023015"/>
    </source>
</evidence>
<dbReference type="PANTHER" id="PTHR30346:SF29">
    <property type="entry name" value="LYSR SUBSTRATE-BINDING"/>
    <property type="match status" value="1"/>
</dbReference>
<evidence type="ECO:0000313" key="7">
    <source>
        <dbReference type="Proteomes" id="UP001230908"/>
    </source>
</evidence>
<name>A0ABU0ZPP3_9ACTN</name>
<keyword evidence="4" id="KW-0804">Transcription</keyword>
<feature type="domain" description="HTH lysR-type" evidence="5">
    <location>
        <begin position="2"/>
        <end position="59"/>
    </location>
</feature>
<dbReference type="Proteomes" id="UP001230908">
    <property type="component" value="Unassembled WGS sequence"/>
</dbReference>
<proteinExistence type="inferred from homology"/>
<keyword evidence="3" id="KW-0238">DNA-binding</keyword>
<dbReference type="SUPFAM" id="SSF46785">
    <property type="entry name" value="Winged helix' DNA-binding domain"/>
    <property type="match status" value="1"/>
</dbReference>
<dbReference type="InterPro" id="IPR000847">
    <property type="entry name" value="LysR_HTH_N"/>
</dbReference>
<dbReference type="SUPFAM" id="SSF53850">
    <property type="entry name" value="Periplasmic binding protein-like II"/>
    <property type="match status" value="1"/>
</dbReference>
<evidence type="ECO:0000256" key="4">
    <source>
        <dbReference type="ARBA" id="ARBA00023163"/>
    </source>
</evidence>
<evidence type="ECO:0000259" key="5">
    <source>
        <dbReference type="PROSITE" id="PS50931"/>
    </source>
</evidence>
<dbReference type="EMBL" id="JAVHUY010000036">
    <property type="protein sequence ID" value="MDQ7909004.1"/>
    <property type="molecule type" value="Genomic_DNA"/>
</dbReference>
<comment type="caution">
    <text evidence="6">The sequence shown here is derived from an EMBL/GenBank/DDBJ whole genome shotgun (WGS) entry which is preliminary data.</text>
</comment>
<dbReference type="Pfam" id="PF00126">
    <property type="entry name" value="HTH_1"/>
    <property type="match status" value="1"/>
</dbReference>
<evidence type="ECO:0000313" key="6">
    <source>
        <dbReference type="EMBL" id="MDQ7909004.1"/>
    </source>
</evidence>
<gene>
    <name evidence="6" type="ORF">RB614_31220</name>
</gene>
<dbReference type="PROSITE" id="PS50931">
    <property type="entry name" value="HTH_LYSR"/>
    <property type="match status" value="1"/>
</dbReference>
<dbReference type="InterPro" id="IPR036390">
    <property type="entry name" value="WH_DNA-bd_sf"/>
</dbReference>
<evidence type="ECO:0000256" key="1">
    <source>
        <dbReference type="ARBA" id="ARBA00009437"/>
    </source>
</evidence>
<dbReference type="InterPro" id="IPR036388">
    <property type="entry name" value="WH-like_DNA-bd_sf"/>
</dbReference>